<dbReference type="Pfam" id="PF01326">
    <property type="entry name" value="PPDK_N"/>
    <property type="match status" value="3"/>
</dbReference>
<dbReference type="Proteomes" id="UP000001732">
    <property type="component" value="Chromosome"/>
</dbReference>
<feature type="domain" description="Pyruvate phosphate dikinase AMP/ATP-binding" evidence="17">
    <location>
        <begin position="302"/>
        <end position="355"/>
    </location>
</feature>
<dbReference type="OrthoDB" id="9765468at2"/>
<evidence type="ECO:0000256" key="10">
    <source>
        <dbReference type="ARBA" id="ARBA00022840"/>
    </source>
</evidence>
<protein>
    <recommendedName>
        <fullName evidence="5 12">Pyruvate, phosphate dikinase</fullName>
        <ecNumber evidence="4 12">2.7.9.1</ecNumber>
    </recommendedName>
</protein>
<feature type="domain" description="PEP-utilising enzyme C-terminal" evidence="18">
    <location>
        <begin position="516"/>
        <end position="875"/>
    </location>
</feature>
<dbReference type="Gene3D" id="3.20.20.60">
    <property type="entry name" value="Phosphoenolpyruvate-binding domains"/>
    <property type="match status" value="1"/>
</dbReference>
<feature type="binding site" evidence="14">
    <location>
        <position position="773"/>
    </location>
    <ligand>
        <name>substrate</name>
    </ligand>
</feature>
<accession>B5Y7V7</accession>
<dbReference type="InterPro" id="IPR002192">
    <property type="entry name" value="PPDK_AMP/ATP-bd"/>
</dbReference>
<keyword evidence="7 15" id="KW-0479">Metal-binding</keyword>
<keyword evidence="9 19" id="KW-0418">Kinase</keyword>
<dbReference type="Pfam" id="PF00391">
    <property type="entry name" value="PEP-utilizers"/>
    <property type="match status" value="1"/>
</dbReference>
<evidence type="ECO:0000256" key="14">
    <source>
        <dbReference type="PIRSR" id="PIRSR000853-2"/>
    </source>
</evidence>
<dbReference type="SUPFAM" id="SSF52009">
    <property type="entry name" value="Phosphohistidine domain"/>
    <property type="match status" value="1"/>
</dbReference>
<dbReference type="EC" id="2.7.9.1" evidence="4 12"/>
<gene>
    <name evidence="19" type="primary">ppdK</name>
    <name evidence="19" type="ordered locus">COPRO5265_0495</name>
</gene>
<feature type="domain" description="Pyruvate phosphate dikinase AMP/ATP-binding" evidence="17">
    <location>
        <begin position="56"/>
        <end position="290"/>
    </location>
</feature>
<comment type="similarity">
    <text evidence="3 12">Belongs to the PEP-utilizing enzyme family.</text>
</comment>
<dbReference type="InterPro" id="IPR036637">
    <property type="entry name" value="Phosphohistidine_dom_sf"/>
</dbReference>
<dbReference type="HOGENOM" id="CLU_015345_0_2_9"/>
<evidence type="ECO:0000313" key="20">
    <source>
        <dbReference type="Proteomes" id="UP000001732"/>
    </source>
</evidence>
<dbReference type="GO" id="GO:0005524">
    <property type="term" value="F:ATP binding"/>
    <property type="evidence" value="ECO:0007669"/>
    <property type="project" value="UniProtKB-UniRule"/>
</dbReference>
<evidence type="ECO:0000256" key="5">
    <source>
        <dbReference type="ARBA" id="ARBA00020138"/>
    </source>
</evidence>
<dbReference type="KEGG" id="cpo:COPRO5265_0495"/>
<evidence type="ECO:0000259" key="17">
    <source>
        <dbReference type="Pfam" id="PF01326"/>
    </source>
</evidence>
<dbReference type="InterPro" id="IPR023151">
    <property type="entry name" value="PEP_util_CS"/>
</dbReference>
<dbReference type="GO" id="GO:0050242">
    <property type="term" value="F:pyruvate, phosphate dikinase activity"/>
    <property type="evidence" value="ECO:0007669"/>
    <property type="project" value="UniProtKB-UniRule"/>
</dbReference>
<dbReference type="NCBIfam" id="NF004531">
    <property type="entry name" value="PRK05878.1"/>
    <property type="match status" value="1"/>
</dbReference>
<evidence type="ECO:0000256" key="3">
    <source>
        <dbReference type="ARBA" id="ARBA00007837"/>
    </source>
</evidence>
<dbReference type="SUPFAM" id="SSF51621">
    <property type="entry name" value="Phosphoenolpyruvate/pyruvate domain"/>
    <property type="match status" value="1"/>
</dbReference>
<dbReference type="eggNOG" id="COG1080">
    <property type="taxonomic scope" value="Bacteria"/>
</dbReference>
<dbReference type="InterPro" id="IPR015813">
    <property type="entry name" value="Pyrv/PenolPyrv_kinase-like_dom"/>
</dbReference>
<sequence length="888" mass="97753">MAKRIYFFDDPEPVGRELLGGKGAGLAEMTRIGLPVPYGFTVTTEVCREYYRLGGRLPDGLKEEVIQSMHKLEDKAGKKFGDPSNPLLISVRSGARVSMPGMMDTILNLGLNDETVLGLARLTNNERFAWDSYRRFITMFSDVVLGISKDEFEKVLDEVKEKEHVKYDAEVSAEGLKEVALKSKELVQKITGNPFPMDVWEQLFMAIEAVFRSWNNPRAILYRQLNNIPDDWGTAVNIVQMVFGNMGDDSGTGVAFTRNPATGEKELYGEYLTNAQGEDVVAGIRTPKPIKEMAQEWPNTYAELTHVAALLEKHFKDMQDMEFTVEKGKLYMLQTRSGKRTAQAAVTIAVDMVHEGLIDKETAVLRVSPEDVNHLLHKRIDPSAKGNPIAVGLAASPGAAVGTLVFSAEEAVAEASAGKSVILCRPETTPDDLHGMVAAQGILTTRGGMTSHAAVIARGMGKPAVTGTESLKLDLDNGVVTAPGGVTIKRGDVVTIDGGTGEVFLGALPLVEPEVSAHFEELLSWADEFRRLGVKANADTPEDAALARKFGAEGIGLTRTEHMFLGHERTQIVQDMILAETTEERMVPLQKLLELQRSDFIGILKAMDGLPVTIRLLDPPLHEFLPEPHEAAKELEQAKRNGAPAEEIERLERLYRRTVQFQEHNPMMGFRGCRLGIIYPEIYEMQIRAVAEAAVELKKQGYNPRFQIMHPLVGTEEEMKFLAEMTHKVVNEVLGNNGIELDYKVGTMVEVPRAALVAGDLAKYAEFFSFGTNDLTQLTFGYSRDDAEGKFLGAYVQKGILPEDPFISLDRNGVGRLVELGVTEGRATRPELEVGICGEHGGDPKSIEFCHQVGLDYVSASPYRVPLARLAAAQAALKEKRGEIFKDK</sequence>
<dbReference type="GO" id="GO:0016301">
    <property type="term" value="F:kinase activity"/>
    <property type="evidence" value="ECO:0007669"/>
    <property type="project" value="UniProtKB-UniRule"/>
</dbReference>
<dbReference type="SUPFAM" id="SSF56059">
    <property type="entry name" value="Glutathione synthetase ATP-binding domain-like"/>
    <property type="match status" value="1"/>
</dbReference>
<feature type="domain" description="PEP-utilising enzyme mobile" evidence="16">
    <location>
        <begin position="419"/>
        <end position="501"/>
    </location>
</feature>
<dbReference type="InterPro" id="IPR018274">
    <property type="entry name" value="PEP_util_AS"/>
</dbReference>
<dbReference type="PROSITE" id="PS00370">
    <property type="entry name" value="PEP_ENZYMES_PHOS_SITE"/>
    <property type="match status" value="1"/>
</dbReference>
<dbReference type="Gene3D" id="3.30.1490.20">
    <property type="entry name" value="ATP-grasp fold, A domain"/>
    <property type="match status" value="1"/>
</dbReference>
<dbReference type="PIRSF" id="PIRSF000853">
    <property type="entry name" value="PPDK"/>
    <property type="match status" value="1"/>
</dbReference>
<dbReference type="STRING" id="309798.COPRO5265_0495"/>
<feature type="binding site" evidence="15">
    <location>
        <position position="750"/>
    </location>
    <ligand>
        <name>Mg(2+)</name>
        <dbReference type="ChEBI" id="CHEBI:18420"/>
    </ligand>
</feature>
<dbReference type="GO" id="GO:0046872">
    <property type="term" value="F:metal ion binding"/>
    <property type="evidence" value="ECO:0007669"/>
    <property type="project" value="UniProtKB-UniRule"/>
</dbReference>
<evidence type="ECO:0000256" key="15">
    <source>
        <dbReference type="PIRSR" id="PIRSR000853-3"/>
    </source>
</evidence>
<dbReference type="Pfam" id="PF02896">
    <property type="entry name" value="PEP-utilizers_C"/>
    <property type="match status" value="1"/>
</dbReference>
<proteinExistence type="inferred from homology"/>
<feature type="binding site" evidence="14">
    <location>
        <position position="615"/>
    </location>
    <ligand>
        <name>substrate</name>
    </ligand>
</feature>
<evidence type="ECO:0000256" key="4">
    <source>
        <dbReference type="ARBA" id="ARBA00011994"/>
    </source>
</evidence>
<evidence type="ECO:0000256" key="9">
    <source>
        <dbReference type="ARBA" id="ARBA00022777"/>
    </source>
</evidence>
<dbReference type="InterPro" id="IPR008279">
    <property type="entry name" value="PEP-util_enz_mobile_dom"/>
</dbReference>
<comment type="catalytic activity">
    <reaction evidence="12">
        <text>pyruvate + phosphate + ATP = phosphoenolpyruvate + AMP + diphosphate + H(+)</text>
        <dbReference type="Rhea" id="RHEA:10756"/>
        <dbReference type="ChEBI" id="CHEBI:15361"/>
        <dbReference type="ChEBI" id="CHEBI:15378"/>
        <dbReference type="ChEBI" id="CHEBI:30616"/>
        <dbReference type="ChEBI" id="CHEBI:33019"/>
        <dbReference type="ChEBI" id="CHEBI:43474"/>
        <dbReference type="ChEBI" id="CHEBI:58702"/>
        <dbReference type="ChEBI" id="CHEBI:456215"/>
        <dbReference type="EC" id="2.7.9.1"/>
    </reaction>
</comment>
<name>B5Y7V7_COPPD</name>
<feature type="active site" description="Tele-phosphohistidine intermediate" evidence="13">
    <location>
        <position position="452"/>
    </location>
</feature>
<dbReference type="EMBL" id="CP001145">
    <property type="protein sequence ID" value="ACI17884.1"/>
    <property type="molecule type" value="Genomic_DNA"/>
</dbReference>
<evidence type="ECO:0000259" key="18">
    <source>
        <dbReference type="Pfam" id="PF02896"/>
    </source>
</evidence>
<evidence type="ECO:0000256" key="11">
    <source>
        <dbReference type="ARBA" id="ARBA00022842"/>
    </source>
</evidence>
<evidence type="ECO:0000256" key="1">
    <source>
        <dbReference type="ARBA" id="ARBA00001946"/>
    </source>
</evidence>
<dbReference type="InterPro" id="IPR040442">
    <property type="entry name" value="Pyrv_kinase-like_dom_sf"/>
</dbReference>
<keyword evidence="19" id="KW-0670">Pyruvate</keyword>
<dbReference type="PROSITE" id="PS00742">
    <property type="entry name" value="PEP_ENZYMES_2"/>
    <property type="match status" value="1"/>
</dbReference>
<dbReference type="eggNOG" id="COG0574">
    <property type="taxonomic scope" value="Bacteria"/>
</dbReference>
<evidence type="ECO:0000256" key="13">
    <source>
        <dbReference type="PIRSR" id="PIRSR000853-1"/>
    </source>
</evidence>
<evidence type="ECO:0000256" key="8">
    <source>
        <dbReference type="ARBA" id="ARBA00022741"/>
    </source>
</evidence>
<keyword evidence="11 15" id="KW-0460">Magnesium</keyword>
<dbReference type="Gene3D" id="3.30.470.20">
    <property type="entry name" value="ATP-grasp fold, B domain"/>
    <property type="match status" value="1"/>
</dbReference>
<dbReference type="Gene3D" id="3.50.30.10">
    <property type="entry name" value="Phosphohistidine domain"/>
    <property type="match status" value="1"/>
</dbReference>
<keyword evidence="8" id="KW-0547">Nucleotide-binding</keyword>
<organism evidence="19 20">
    <name type="scientific">Coprothermobacter proteolyticus (strain ATCC 35245 / DSM 5265 / OCM 4 / BT)</name>
    <dbReference type="NCBI Taxonomy" id="309798"/>
    <lineage>
        <taxon>Bacteria</taxon>
        <taxon>Pseudomonadati</taxon>
        <taxon>Coprothermobacterota</taxon>
        <taxon>Coprothermobacteria</taxon>
        <taxon>Coprothermobacterales</taxon>
        <taxon>Coprothermobacteraceae</taxon>
        <taxon>Coprothermobacter</taxon>
    </lineage>
</organism>
<dbReference type="Gene3D" id="1.10.189.10">
    <property type="entry name" value="Pyruvate Phosphate Dikinase, domain 2"/>
    <property type="match status" value="1"/>
</dbReference>
<feature type="binding site" evidence="14">
    <location>
        <position position="774"/>
    </location>
    <ligand>
        <name>substrate</name>
    </ligand>
</feature>
<feature type="binding site" evidence="15">
    <location>
        <position position="774"/>
    </location>
    <ligand>
        <name>Mg(2+)</name>
        <dbReference type="ChEBI" id="CHEBI:18420"/>
    </ligand>
</feature>
<evidence type="ECO:0000256" key="12">
    <source>
        <dbReference type="PIRNR" id="PIRNR000853"/>
    </source>
</evidence>
<keyword evidence="20" id="KW-1185">Reference proteome</keyword>
<feature type="domain" description="Pyruvate phosphate dikinase AMP/ATP-binding" evidence="17">
    <location>
        <begin position="17"/>
        <end position="52"/>
    </location>
</feature>
<evidence type="ECO:0000259" key="16">
    <source>
        <dbReference type="Pfam" id="PF00391"/>
    </source>
</evidence>
<dbReference type="InterPro" id="IPR013815">
    <property type="entry name" value="ATP_grasp_subdomain_1"/>
</dbReference>
<evidence type="ECO:0000256" key="6">
    <source>
        <dbReference type="ARBA" id="ARBA00022679"/>
    </source>
</evidence>
<comment type="cofactor">
    <cofactor evidence="1 12 15">
        <name>Mg(2+)</name>
        <dbReference type="ChEBI" id="CHEBI:18420"/>
    </cofactor>
</comment>
<feature type="binding site" evidence="14">
    <location>
        <position position="559"/>
    </location>
    <ligand>
        <name>substrate</name>
    </ligand>
</feature>
<keyword evidence="10" id="KW-0067">ATP-binding</keyword>
<comment type="function">
    <text evidence="2">Catalyzes the reversible phosphorylation of pyruvate and phosphate.</text>
</comment>
<reference evidence="20" key="1">
    <citation type="submission" date="2008-08" db="EMBL/GenBank/DDBJ databases">
        <title>The complete genome sequence of Coprothermobacter proteolyticus strain ATCC 5245 / DSM 5265 / BT.</title>
        <authorList>
            <person name="Dodson R.J."/>
            <person name="Durkin A.S."/>
            <person name="Wu M."/>
            <person name="Eisen J."/>
            <person name="Sutton G."/>
        </authorList>
    </citation>
    <scope>NUCLEOTIDE SEQUENCE [LARGE SCALE GENOMIC DNA]</scope>
    <source>
        <strain evidence="20">ATCC 35245 / DSM 5265 / OCM 4 / BT</strain>
    </source>
</reference>
<evidence type="ECO:0000256" key="7">
    <source>
        <dbReference type="ARBA" id="ARBA00022723"/>
    </source>
</evidence>
<evidence type="ECO:0000256" key="2">
    <source>
        <dbReference type="ARBA" id="ARBA00003144"/>
    </source>
</evidence>
<feature type="active site" description="Proton donor" evidence="13">
    <location>
        <position position="837"/>
    </location>
</feature>
<keyword evidence="6 19" id="KW-0808">Transferase</keyword>
<dbReference type="AlphaFoldDB" id="B5Y7V7"/>
<dbReference type="RefSeq" id="WP_012544535.1">
    <property type="nucleotide sequence ID" value="NC_011295.1"/>
</dbReference>
<feature type="binding site" evidence="14">
    <location>
        <position position="772"/>
    </location>
    <ligand>
        <name>substrate</name>
    </ligand>
</feature>
<reference evidence="19 20" key="2">
    <citation type="journal article" date="2014" name="Genome Announc.">
        <title>Complete Genome Sequence of Coprothermobacter proteolyticus DSM 5265.</title>
        <authorList>
            <person name="Alexiev A."/>
            <person name="Coil D.A."/>
            <person name="Badger J.H."/>
            <person name="Enticknap J."/>
            <person name="Ward N."/>
            <person name="Robb F.T."/>
            <person name="Eisen J.A."/>
        </authorList>
    </citation>
    <scope>NUCLEOTIDE SEQUENCE [LARGE SCALE GENOMIC DNA]</scope>
    <source>
        <strain evidence="20">ATCC 35245 / DSM 5265 / OCM 4 / BT</strain>
    </source>
</reference>
<dbReference type="NCBIfam" id="TIGR01828">
    <property type="entry name" value="pyru_phos_dikin"/>
    <property type="match status" value="1"/>
</dbReference>
<feature type="binding site" evidence="14">
    <location>
        <position position="750"/>
    </location>
    <ligand>
        <name>substrate</name>
    </ligand>
</feature>
<evidence type="ECO:0000313" key="19">
    <source>
        <dbReference type="EMBL" id="ACI17884.1"/>
    </source>
</evidence>
<dbReference type="Gene3D" id="1.20.80.30">
    <property type="match status" value="1"/>
</dbReference>
<feature type="binding site" evidence="14">
    <location>
        <position position="771"/>
    </location>
    <ligand>
        <name>substrate</name>
    </ligand>
</feature>
<dbReference type="PANTHER" id="PTHR22931">
    <property type="entry name" value="PHOSPHOENOLPYRUVATE DIKINASE-RELATED"/>
    <property type="match status" value="1"/>
</dbReference>
<dbReference type="InterPro" id="IPR010121">
    <property type="entry name" value="Pyruvate_phosphate_dikinase"/>
</dbReference>
<dbReference type="PANTHER" id="PTHR22931:SF9">
    <property type="entry name" value="PYRUVATE, PHOSPHATE DIKINASE 1, CHLOROPLASTIC"/>
    <property type="match status" value="1"/>
</dbReference>
<dbReference type="InterPro" id="IPR000121">
    <property type="entry name" value="PEP_util_C"/>
</dbReference>